<accession>A0A9X0CM44</accession>
<dbReference type="PANTHER" id="PTHR16059">
    <property type="entry name" value="ANTHRAX TOXIN RECEPTOR"/>
    <property type="match status" value="1"/>
</dbReference>
<gene>
    <name evidence="7" type="ORF">OS493_015605</name>
</gene>
<comment type="subcellular location">
    <subcellularLocation>
        <location evidence="1">Membrane</location>
        <topology evidence="1">Single-pass membrane protein</topology>
    </subcellularLocation>
</comment>
<organism evidence="7 8">
    <name type="scientific">Desmophyllum pertusum</name>
    <dbReference type="NCBI Taxonomy" id="174260"/>
    <lineage>
        <taxon>Eukaryota</taxon>
        <taxon>Metazoa</taxon>
        <taxon>Cnidaria</taxon>
        <taxon>Anthozoa</taxon>
        <taxon>Hexacorallia</taxon>
        <taxon>Scleractinia</taxon>
        <taxon>Caryophylliina</taxon>
        <taxon>Caryophylliidae</taxon>
        <taxon>Desmophyllum</taxon>
    </lineage>
</organism>
<keyword evidence="3 6" id="KW-0732">Signal</keyword>
<comment type="caution">
    <text evidence="7">The sequence shown here is derived from an EMBL/GenBank/DDBJ whole genome shotgun (WGS) entry which is preliminary data.</text>
</comment>
<dbReference type="EMBL" id="MU827309">
    <property type="protein sequence ID" value="KAJ7360504.1"/>
    <property type="molecule type" value="Genomic_DNA"/>
</dbReference>
<keyword evidence="8" id="KW-1185">Reference proteome</keyword>
<keyword evidence="5" id="KW-0472">Membrane</keyword>
<evidence type="ECO:0000256" key="3">
    <source>
        <dbReference type="ARBA" id="ARBA00022729"/>
    </source>
</evidence>
<evidence type="ECO:0000256" key="5">
    <source>
        <dbReference type="ARBA" id="ARBA00023136"/>
    </source>
</evidence>
<protein>
    <recommendedName>
        <fullName evidence="9">Lysozyme</fullName>
    </recommendedName>
</protein>
<keyword evidence="4" id="KW-1133">Transmembrane helix</keyword>
<evidence type="ECO:0000256" key="4">
    <source>
        <dbReference type="ARBA" id="ARBA00022989"/>
    </source>
</evidence>
<dbReference type="AlphaFoldDB" id="A0A9X0CM44"/>
<proteinExistence type="predicted"/>
<evidence type="ECO:0000313" key="8">
    <source>
        <dbReference type="Proteomes" id="UP001163046"/>
    </source>
</evidence>
<evidence type="ECO:0000313" key="7">
    <source>
        <dbReference type="EMBL" id="KAJ7360504.1"/>
    </source>
</evidence>
<keyword evidence="2" id="KW-0812">Transmembrane</keyword>
<evidence type="ECO:0000256" key="6">
    <source>
        <dbReference type="SAM" id="SignalP"/>
    </source>
</evidence>
<dbReference type="OrthoDB" id="5985073at2759"/>
<name>A0A9X0CM44_9CNID</name>
<reference evidence="7" key="1">
    <citation type="submission" date="2023-01" db="EMBL/GenBank/DDBJ databases">
        <title>Genome assembly of the deep-sea coral Lophelia pertusa.</title>
        <authorList>
            <person name="Herrera S."/>
            <person name="Cordes E."/>
        </authorList>
    </citation>
    <scope>NUCLEOTIDE SEQUENCE</scope>
    <source>
        <strain evidence="7">USNM1676648</strain>
        <tissue evidence="7">Polyp</tissue>
    </source>
</reference>
<evidence type="ECO:0000256" key="1">
    <source>
        <dbReference type="ARBA" id="ARBA00004167"/>
    </source>
</evidence>
<sequence length="168" mass="18279">MAKIILMLAAEFLILMMIIDGSGKKSAAQTCGISYRKIGCFADKRRPFPKLLLSPRKTGIDWENWNEFIERFVCQCANKTAAAGYPYFGIQFWAECWAGENPDVAYDSDGQSDSCVGLDFQSCDSASSSCAGAGGENYVYGIDVDQSSDACEDLDNSGVKNIANIVTM</sequence>
<feature type="signal peptide" evidence="6">
    <location>
        <begin position="1"/>
        <end position="23"/>
    </location>
</feature>
<evidence type="ECO:0008006" key="9">
    <source>
        <dbReference type="Google" id="ProtNLM"/>
    </source>
</evidence>
<dbReference type="GO" id="GO:0016020">
    <property type="term" value="C:membrane"/>
    <property type="evidence" value="ECO:0007669"/>
    <property type="project" value="UniProtKB-SubCell"/>
</dbReference>
<feature type="chain" id="PRO_5040774614" description="Lysozyme" evidence="6">
    <location>
        <begin position="24"/>
        <end position="168"/>
    </location>
</feature>
<evidence type="ECO:0000256" key="2">
    <source>
        <dbReference type="ARBA" id="ARBA00022692"/>
    </source>
</evidence>
<dbReference type="PANTHER" id="PTHR16059:SF25">
    <property type="entry name" value="LYSOZYME"/>
    <property type="match status" value="1"/>
</dbReference>
<dbReference type="Proteomes" id="UP001163046">
    <property type="component" value="Unassembled WGS sequence"/>
</dbReference>